<dbReference type="Proteomes" id="UP000054995">
    <property type="component" value="Unassembled WGS sequence"/>
</dbReference>
<proteinExistence type="predicted"/>
<reference evidence="1 2" key="1">
    <citation type="submission" date="2015-01" db="EMBL/GenBank/DDBJ databases">
        <title>Evolution of Trichinella species and genotypes.</title>
        <authorList>
            <person name="Korhonen P.K."/>
            <person name="Edoardo P."/>
            <person name="Giuseppe L.R."/>
            <person name="Gasser R.B."/>
        </authorList>
    </citation>
    <scope>NUCLEOTIDE SEQUENCE [LARGE SCALE GENOMIC DNA]</scope>
    <source>
        <strain evidence="1">ISS470</strain>
    </source>
</reference>
<gene>
    <name evidence="1" type="ORF">T4D_6917</name>
</gene>
<keyword evidence="2" id="KW-1185">Reference proteome</keyword>
<comment type="caution">
    <text evidence="1">The sequence shown here is derived from an EMBL/GenBank/DDBJ whole genome shotgun (WGS) entry which is preliminary data.</text>
</comment>
<sequence>MAQRRRRGVEPVMPTDVNFVELWVTTAPYNERYPYSKKMSNSTFCYNLKKVLWGTVIAIILRGEQGRDSKGRRRVEDVAGWRT</sequence>
<accession>A0A0V1F3M1</accession>
<protein>
    <submittedName>
        <fullName evidence="1">Uncharacterized protein</fullName>
    </submittedName>
</protein>
<organism evidence="1 2">
    <name type="scientific">Trichinella pseudospiralis</name>
    <name type="common">Parasitic roundworm</name>
    <dbReference type="NCBI Taxonomy" id="6337"/>
    <lineage>
        <taxon>Eukaryota</taxon>
        <taxon>Metazoa</taxon>
        <taxon>Ecdysozoa</taxon>
        <taxon>Nematoda</taxon>
        <taxon>Enoplea</taxon>
        <taxon>Dorylaimia</taxon>
        <taxon>Trichinellida</taxon>
        <taxon>Trichinellidae</taxon>
        <taxon>Trichinella</taxon>
    </lineage>
</organism>
<dbReference type="EMBL" id="JYDT01000395">
    <property type="protein sequence ID" value="KRY80615.1"/>
    <property type="molecule type" value="Genomic_DNA"/>
</dbReference>
<evidence type="ECO:0000313" key="2">
    <source>
        <dbReference type="Proteomes" id="UP000054995"/>
    </source>
</evidence>
<dbReference type="AlphaFoldDB" id="A0A0V1F3M1"/>
<name>A0A0V1F3M1_TRIPS</name>
<evidence type="ECO:0000313" key="1">
    <source>
        <dbReference type="EMBL" id="KRY80615.1"/>
    </source>
</evidence>